<dbReference type="SUPFAM" id="SSF46785">
    <property type="entry name" value="Winged helix' DNA-binding domain"/>
    <property type="match status" value="1"/>
</dbReference>
<comment type="similarity">
    <text evidence="1">Belongs to the Cdt1 family.</text>
</comment>
<evidence type="ECO:0000313" key="6">
    <source>
        <dbReference type="EMBL" id="KAE9534302.1"/>
    </source>
</evidence>
<dbReference type="EMBL" id="VYZN01000028">
    <property type="protein sequence ID" value="KAE9534302.1"/>
    <property type="molecule type" value="Genomic_DNA"/>
</dbReference>
<dbReference type="Gene3D" id="1.10.10.1420">
    <property type="entry name" value="DNA replication factor Cdt1, C-terminal WH domain"/>
    <property type="match status" value="1"/>
</dbReference>
<dbReference type="InterPro" id="IPR038090">
    <property type="entry name" value="Cdt1_C_WH_dom_sf"/>
</dbReference>
<accession>A0A6G0TJZ0</accession>
<dbReference type="GO" id="GO:0000076">
    <property type="term" value="P:DNA replication checkpoint signaling"/>
    <property type="evidence" value="ECO:0007669"/>
    <property type="project" value="TreeGrafter"/>
</dbReference>
<evidence type="ECO:0000256" key="3">
    <source>
        <dbReference type="SAM" id="Coils"/>
    </source>
</evidence>
<dbReference type="Pfam" id="PF16679">
    <property type="entry name" value="CDT1_C"/>
    <property type="match status" value="1"/>
</dbReference>
<dbReference type="InterPro" id="IPR036390">
    <property type="entry name" value="WH_DNA-bd_sf"/>
</dbReference>
<dbReference type="GO" id="GO:0071163">
    <property type="term" value="P:DNA replication preinitiation complex assembly"/>
    <property type="evidence" value="ECO:0007669"/>
    <property type="project" value="InterPro"/>
</dbReference>
<reference evidence="6 7" key="1">
    <citation type="submission" date="2019-08" db="EMBL/GenBank/DDBJ databases">
        <title>The genome of the soybean aphid Biotype 1, its phylome, world population structure and adaptation to the North American continent.</title>
        <authorList>
            <person name="Giordano R."/>
            <person name="Donthu R.K."/>
            <person name="Hernandez A.G."/>
            <person name="Wright C.L."/>
            <person name="Zimin A.V."/>
        </authorList>
    </citation>
    <scope>NUCLEOTIDE SEQUENCE [LARGE SCALE GENOMIC DNA]</scope>
    <source>
        <tissue evidence="6">Whole aphids</tissue>
    </source>
</reference>
<dbReference type="GO" id="GO:0070182">
    <property type="term" value="F:DNA polymerase binding"/>
    <property type="evidence" value="ECO:0007669"/>
    <property type="project" value="TreeGrafter"/>
</dbReference>
<dbReference type="CDD" id="cd08674">
    <property type="entry name" value="Cdt1_m"/>
    <property type="match status" value="1"/>
</dbReference>
<dbReference type="GO" id="GO:0003677">
    <property type="term" value="F:DNA binding"/>
    <property type="evidence" value="ECO:0007669"/>
    <property type="project" value="InterPro"/>
</dbReference>
<dbReference type="OrthoDB" id="341730at2759"/>
<feature type="domain" description="CDT1 Geminin-binding" evidence="5">
    <location>
        <begin position="309"/>
        <end position="465"/>
    </location>
</feature>
<gene>
    <name evidence="6" type="ORF">AGLY_008392</name>
</gene>
<evidence type="ECO:0000259" key="5">
    <source>
        <dbReference type="SMART" id="SM01075"/>
    </source>
</evidence>
<organism evidence="6 7">
    <name type="scientific">Aphis glycines</name>
    <name type="common">Soybean aphid</name>
    <dbReference type="NCBI Taxonomy" id="307491"/>
    <lineage>
        <taxon>Eukaryota</taxon>
        <taxon>Metazoa</taxon>
        <taxon>Ecdysozoa</taxon>
        <taxon>Arthropoda</taxon>
        <taxon>Hexapoda</taxon>
        <taxon>Insecta</taxon>
        <taxon>Pterygota</taxon>
        <taxon>Neoptera</taxon>
        <taxon>Paraneoptera</taxon>
        <taxon>Hemiptera</taxon>
        <taxon>Sternorrhyncha</taxon>
        <taxon>Aphidomorpha</taxon>
        <taxon>Aphidoidea</taxon>
        <taxon>Aphididae</taxon>
        <taxon>Aphidini</taxon>
        <taxon>Aphis</taxon>
        <taxon>Aphis</taxon>
    </lineage>
</organism>
<keyword evidence="3" id="KW-0175">Coiled coil</keyword>
<dbReference type="SMART" id="SM01075">
    <property type="entry name" value="CDT1"/>
    <property type="match status" value="1"/>
</dbReference>
<evidence type="ECO:0000256" key="1">
    <source>
        <dbReference type="ARBA" id="ARBA00008356"/>
    </source>
</evidence>
<dbReference type="InterPro" id="IPR032054">
    <property type="entry name" value="Cdt1_C"/>
</dbReference>
<evidence type="ECO:0000313" key="7">
    <source>
        <dbReference type="Proteomes" id="UP000475862"/>
    </source>
</evidence>
<dbReference type="PANTHER" id="PTHR28637:SF1">
    <property type="entry name" value="DNA REPLICATION FACTOR CDT1"/>
    <property type="match status" value="1"/>
</dbReference>
<dbReference type="GO" id="GO:0005634">
    <property type="term" value="C:nucleus"/>
    <property type="evidence" value="ECO:0007669"/>
    <property type="project" value="TreeGrafter"/>
</dbReference>
<keyword evidence="7" id="KW-1185">Reference proteome</keyword>
<evidence type="ECO:0000256" key="4">
    <source>
        <dbReference type="SAM" id="MobiDB-lite"/>
    </source>
</evidence>
<dbReference type="InterPro" id="IPR014939">
    <property type="entry name" value="CDT1_Gemini-bd-like"/>
</dbReference>
<protein>
    <recommendedName>
        <fullName evidence="5">CDT1 Geminin-binding domain-containing protein</fullName>
    </recommendedName>
</protein>
<dbReference type="Pfam" id="PF08839">
    <property type="entry name" value="CDT1"/>
    <property type="match status" value="1"/>
</dbReference>
<comment type="caution">
    <text evidence="6">The sequence shown here is derived from an EMBL/GenBank/DDBJ whole genome shotgun (WGS) entry which is preliminary data.</text>
</comment>
<feature type="region of interest" description="Disordered" evidence="4">
    <location>
        <begin position="142"/>
        <end position="166"/>
    </location>
</feature>
<keyword evidence="2" id="KW-0131">Cell cycle</keyword>
<dbReference type="AlphaFoldDB" id="A0A6G0TJZ0"/>
<dbReference type="Proteomes" id="UP000475862">
    <property type="component" value="Unassembled WGS sequence"/>
</dbReference>
<dbReference type="GO" id="GO:0000278">
    <property type="term" value="P:mitotic cell cycle"/>
    <property type="evidence" value="ECO:0007669"/>
    <property type="project" value="TreeGrafter"/>
</dbReference>
<evidence type="ECO:0000256" key="2">
    <source>
        <dbReference type="ARBA" id="ARBA00023306"/>
    </source>
</evidence>
<name>A0A6G0TJZ0_APHGL</name>
<dbReference type="GO" id="GO:0030174">
    <property type="term" value="P:regulation of DNA-templated DNA replication initiation"/>
    <property type="evidence" value="ECO:0007669"/>
    <property type="project" value="InterPro"/>
</dbReference>
<feature type="compositionally biased region" description="Basic and acidic residues" evidence="4">
    <location>
        <begin position="142"/>
        <end position="156"/>
    </location>
</feature>
<sequence length="649" mass="74734">MYNYYQRKNWFHNDVGHTLEQVVQYYCESGTPVSVTIDIIFQFLFCDSIENLITMDTQKTLDSFIKSRKRPTNEDGLHKNELLKNTVGINKPTRKLSFDCTVQQTVKKQKVDSDIIQTFDQGNQNAPVVDNKAAENILEKKETEKQNEVRSERETTPDQSPSTKAKLRKELDLGEFRKIVRRKHNLKKLQEKLSSVEQSQIDLKSAESKVEAAKSHCLSSFKSVDLLVDTSPVKVGSSPIKRSQLKPTALFLTPAQSMVSPRKVMMTSQIIQPKEYVSPRKLLDEVGSLLAMSPSKRYAALADSKTLPLPLKYRVLNELFKALETVSSMMFTRKEKITFNKLKRGIQQMTRKNFTELHLAQIKTVVPDFFKFALVKSPKEKSSYELVITPNYGLVNEDNIDLIDLTTQRKKTFSNALLDILKEHHKEYLSKLIPPIVIDKDKITRWHPEFDVETVEDIIPSALPKIEINKPKIVTAKDLLDKSHALFVYNNRLNRTLTTMSNGNKNVTENKFPTTDAKNALKGALKGIPTSFLLKIQEKQAEKAKELMTRSVGQLDEDRMMNRLPDIARRMRTYFVQLQRNVMPFKKVIGQLKQSYPEAMTDEEWKAHLNLLQEKVPHWIVLKNLDGIEHIRIDKKVEFEETVIKTLTK</sequence>
<feature type="coiled-coil region" evidence="3">
    <location>
        <begin position="179"/>
        <end position="216"/>
    </location>
</feature>
<dbReference type="InterPro" id="IPR045173">
    <property type="entry name" value="Cdt1"/>
</dbReference>
<dbReference type="CDD" id="cd08767">
    <property type="entry name" value="Cdt1_c"/>
    <property type="match status" value="1"/>
</dbReference>
<proteinExistence type="inferred from homology"/>
<dbReference type="PANTHER" id="PTHR28637">
    <property type="entry name" value="DNA REPLICATION FACTOR CDT1"/>
    <property type="match status" value="1"/>
</dbReference>